<evidence type="ECO:0000313" key="1">
    <source>
        <dbReference type="EMBL" id="VTR54204.1"/>
    </source>
</evidence>
<protein>
    <submittedName>
        <fullName evidence="1">Uncharacterized protein</fullName>
    </submittedName>
</protein>
<name>A0A4U9W620_9SPHI</name>
<accession>A0A4U9W620</accession>
<proteinExistence type="predicted"/>
<dbReference type="STRING" id="1123265.GCA_000686625_00354"/>
<gene>
    <name evidence="1" type="ORF">NCTC11429_05016</name>
</gene>
<sequence length="36" mass="4230">MAMMQMKMMYVGIDHVCINNWKQMYTKLMGNATIVC</sequence>
<dbReference type="KEGG" id="stha:NCTC11429_05016"/>
<evidence type="ECO:0000313" key="2">
    <source>
        <dbReference type="Proteomes" id="UP000308196"/>
    </source>
</evidence>
<dbReference type="AlphaFoldDB" id="A0A4U9W620"/>
<reference evidence="1 2" key="1">
    <citation type="submission" date="2019-05" db="EMBL/GenBank/DDBJ databases">
        <authorList>
            <consortium name="Pathogen Informatics"/>
        </authorList>
    </citation>
    <scope>NUCLEOTIDE SEQUENCE [LARGE SCALE GENOMIC DNA]</scope>
    <source>
        <strain evidence="1 2">NCTC11429</strain>
    </source>
</reference>
<dbReference type="EMBL" id="LR590484">
    <property type="protein sequence ID" value="VTR54204.1"/>
    <property type="molecule type" value="Genomic_DNA"/>
</dbReference>
<organism evidence="1 2">
    <name type="scientific">Sphingobacterium thalpophilum</name>
    <dbReference type="NCBI Taxonomy" id="259"/>
    <lineage>
        <taxon>Bacteria</taxon>
        <taxon>Pseudomonadati</taxon>
        <taxon>Bacteroidota</taxon>
        <taxon>Sphingobacteriia</taxon>
        <taxon>Sphingobacteriales</taxon>
        <taxon>Sphingobacteriaceae</taxon>
        <taxon>Sphingobacterium</taxon>
    </lineage>
</organism>
<dbReference type="Proteomes" id="UP000308196">
    <property type="component" value="Chromosome"/>
</dbReference>